<dbReference type="RefSeq" id="XP_020088357.1">
    <property type="nucleotide sequence ID" value="XM_020232768.1"/>
</dbReference>
<reference evidence="2" key="1">
    <citation type="journal article" date="2015" name="Nat. Genet.">
        <title>The pineapple genome and the evolution of CAM photosynthesis.</title>
        <authorList>
            <person name="Ming R."/>
            <person name="VanBuren R."/>
            <person name="Wai C.M."/>
            <person name="Tang H."/>
            <person name="Schatz M.C."/>
            <person name="Bowers J.E."/>
            <person name="Lyons E."/>
            <person name="Wang M.L."/>
            <person name="Chen J."/>
            <person name="Biggers E."/>
            <person name="Zhang J."/>
            <person name="Huang L."/>
            <person name="Zhang L."/>
            <person name="Miao W."/>
            <person name="Zhang J."/>
            <person name="Ye Z."/>
            <person name="Miao C."/>
            <person name="Lin Z."/>
            <person name="Wang H."/>
            <person name="Zhou H."/>
            <person name="Yim W.C."/>
            <person name="Priest H.D."/>
            <person name="Zheng C."/>
            <person name="Woodhouse M."/>
            <person name="Edger P.P."/>
            <person name="Guyot R."/>
            <person name="Guo H.B."/>
            <person name="Guo H."/>
            <person name="Zheng G."/>
            <person name="Singh R."/>
            <person name="Sharma A."/>
            <person name="Min X."/>
            <person name="Zheng Y."/>
            <person name="Lee H."/>
            <person name="Gurtowski J."/>
            <person name="Sedlazeck F.J."/>
            <person name="Harkess A."/>
            <person name="McKain M.R."/>
            <person name="Liao Z."/>
            <person name="Fang J."/>
            <person name="Liu J."/>
            <person name="Zhang X."/>
            <person name="Zhang Q."/>
            <person name="Hu W."/>
            <person name="Qin Y."/>
            <person name="Wang K."/>
            <person name="Chen L.Y."/>
            <person name="Shirley N."/>
            <person name="Lin Y.R."/>
            <person name="Liu L.Y."/>
            <person name="Hernandez A.G."/>
            <person name="Wright C.L."/>
            <person name="Bulone V."/>
            <person name="Tuskan G.A."/>
            <person name="Heath K."/>
            <person name="Zee F."/>
            <person name="Moore P.H."/>
            <person name="Sunkar R."/>
            <person name="Leebens-Mack J.H."/>
            <person name="Mockler T."/>
            <person name="Bennetzen J.L."/>
            <person name="Freeling M."/>
            <person name="Sankoff D."/>
            <person name="Paterson A.H."/>
            <person name="Zhu X."/>
            <person name="Yang X."/>
            <person name="Smith J.A."/>
            <person name="Cushman J.C."/>
            <person name="Paull R.E."/>
            <person name="Yu Q."/>
        </authorList>
    </citation>
    <scope>NUCLEOTIDE SEQUENCE [LARGE SCALE GENOMIC DNA]</scope>
    <source>
        <strain evidence="2">cv. F153</strain>
    </source>
</reference>
<dbReference type="Pfam" id="PF13483">
    <property type="entry name" value="Lactamase_B_3"/>
    <property type="match status" value="1"/>
</dbReference>
<dbReference type="GeneID" id="109710258"/>
<gene>
    <name evidence="3" type="primary">LOC109710258</name>
</gene>
<organism evidence="2 3">
    <name type="scientific">Ananas comosus</name>
    <name type="common">Pineapple</name>
    <name type="synonym">Ananas ananas</name>
    <dbReference type="NCBI Taxonomy" id="4615"/>
    <lineage>
        <taxon>Eukaryota</taxon>
        <taxon>Viridiplantae</taxon>
        <taxon>Streptophyta</taxon>
        <taxon>Embryophyta</taxon>
        <taxon>Tracheophyta</taxon>
        <taxon>Spermatophyta</taxon>
        <taxon>Magnoliopsida</taxon>
        <taxon>Liliopsida</taxon>
        <taxon>Poales</taxon>
        <taxon>Bromeliaceae</taxon>
        <taxon>Bromelioideae</taxon>
        <taxon>Ananas</taxon>
    </lineage>
</organism>
<feature type="region of interest" description="Disordered" evidence="1">
    <location>
        <begin position="49"/>
        <end position="78"/>
    </location>
</feature>
<dbReference type="PANTHER" id="PTHR36142:SF2">
    <property type="entry name" value="METALLO-HYDROLASE_OXIDOREDUCTASE SUPERFAMILY PROTEIN"/>
    <property type="match status" value="1"/>
</dbReference>
<dbReference type="PANTHER" id="PTHR36142">
    <property type="entry name" value="METALLO-HYDROLASE/OXIDOREDUCTASE SUPERFAMILY PROTEIN"/>
    <property type="match status" value="1"/>
</dbReference>
<name>A0A6P5EXW7_ANACO</name>
<dbReference type="OrthoDB" id="332863at2759"/>
<evidence type="ECO:0000313" key="3">
    <source>
        <dbReference type="RefSeq" id="XP_020088357.1"/>
    </source>
</evidence>
<sequence length="355" mass="38426">MATHASCVPSSFFPSSCYASIRGGRRSTAAAAAAAATLPPNPTSHLCFGSSTSLRPKNSSSATTQRHDSSASAAASAVKSEDSKPIELTYLEGNSWLWDVEGLNILVDPILVGNLDFGLPWLFEGAKKVLGNFRMVGRQLDDLPSLDCLLITQSLDDHCHVKTLTPLSKKMPDLPVIATPNAEAILRPLFSNVTYLEPGQKSVLEGKNGTNIQICATKGPILGPPWQRPENGYIIKFGQSNLTLYHEPHCVYDKSFVENYQADILITPVIKQLLPLFTLVSGQEDAVQLAKLLKAKYIVPMNNGDLNAKGILSRILYSEGTIESFKELLSKELPDAQVLEPKPGIPLEISVSTIS</sequence>
<dbReference type="SUPFAM" id="SSF56281">
    <property type="entry name" value="Metallo-hydrolase/oxidoreductase"/>
    <property type="match status" value="1"/>
</dbReference>
<dbReference type="Gene3D" id="3.60.15.10">
    <property type="entry name" value="Ribonuclease Z/Hydroxyacylglutathione hydrolase-like"/>
    <property type="match status" value="1"/>
</dbReference>
<dbReference type="AlphaFoldDB" id="A0A6P5EXW7"/>
<feature type="compositionally biased region" description="Polar residues" evidence="1">
    <location>
        <begin position="49"/>
        <end position="64"/>
    </location>
</feature>
<evidence type="ECO:0000313" key="2">
    <source>
        <dbReference type="Proteomes" id="UP000515123"/>
    </source>
</evidence>
<dbReference type="InterPro" id="IPR036866">
    <property type="entry name" value="RibonucZ/Hydroxyglut_hydro"/>
</dbReference>
<evidence type="ECO:0000256" key="1">
    <source>
        <dbReference type="SAM" id="MobiDB-lite"/>
    </source>
</evidence>
<protein>
    <submittedName>
        <fullName evidence="3">Uncharacterized protein LOC109710258 isoform X1</fullName>
    </submittedName>
</protein>
<accession>A0A6P5EXW7</accession>
<proteinExistence type="predicted"/>
<dbReference type="Proteomes" id="UP000515123">
    <property type="component" value="Linkage group 5"/>
</dbReference>
<keyword evidence="2" id="KW-1185">Reference proteome</keyword>
<reference evidence="3" key="2">
    <citation type="submission" date="2025-08" db="UniProtKB">
        <authorList>
            <consortium name="RefSeq"/>
        </authorList>
    </citation>
    <scope>IDENTIFICATION</scope>
    <source>
        <tissue evidence="3">Leaf</tissue>
    </source>
</reference>